<reference evidence="2 3" key="1">
    <citation type="submission" date="2018-06" db="EMBL/GenBank/DDBJ databases">
        <title>Mutators as drivers of adaptation in pathogenic bacteria and a risk factor for host jumps and vaccine escape.</title>
        <authorList>
            <person name="Barnes A.C."/>
            <person name="Silayeva O."/>
        </authorList>
    </citation>
    <scope>NUCLEOTIDE SEQUENCE [LARGE SCALE GENOMIC DNA]</scope>
    <source>
        <strain evidence="2 3">QMA0445</strain>
    </source>
</reference>
<dbReference type="OrthoDB" id="2237686at2"/>
<protein>
    <submittedName>
        <fullName evidence="2">DUF1310 family protein</fullName>
    </submittedName>
</protein>
<dbReference type="AlphaFoldDB" id="A0A3L8GPR1"/>
<dbReference type="InterPro" id="IPR010738">
    <property type="entry name" value="DUF1310"/>
</dbReference>
<dbReference type="STRING" id="1346.BMF34_01125"/>
<evidence type="ECO:0000313" key="3">
    <source>
        <dbReference type="Proteomes" id="UP000269148"/>
    </source>
</evidence>
<dbReference type="Proteomes" id="UP000269148">
    <property type="component" value="Unassembled WGS sequence"/>
</dbReference>
<evidence type="ECO:0000256" key="1">
    <source>
        <dbReference type="SAM" id="Phobius"/>
    </source>
</evidence>
<keyword evidence="1" id="KW-0812">Transmembrane</keyword>
<dbReference type="EMBL" id="QLQD01000011">
    <property type="protein sequence ID" value="RLU59140.1"/>
    <property type="molecule type" value="Genomic_DNA"/>
</dbReference>
<feature type="transmembrane region" description="Helical" evidence="1">
    <location>
        <begin position="6"/>
        <end position="24"/>
    </location>
</feature>
<dbReference type="RefSeq" id="WP_017794754.1">
    <property type="nucleotide sequence ID" value="NZ_CP010783.1"/>
</dbReference>
<evidence type="ECO:0000313" key="2">
    <source>
        <dbReference type="EMBL" id="RLU59140.1"/>
    </source>
</evidence>
<gene>
    <name evidence="2" type="ORF">DIY07_00880</name>
</gene>
<dbReference type="KEGG" id="siz:SI82_01045"/>
<comment type="caution">
    <text evidence="2">The sequence shown here is derived from an EMBL/GenBank/DDBJ whole genome shotgun (WGS) entry which is preliminary data.</text>
</comment>
<keyword evidence="1" id="KW-0472">Membrane</keyword>
<organism evidence="2 3">
    <name type="scientific">Streptococcus iniae</name>
    <name type="common">Streptococcus shiloi</name>
    <dbReference type="NCBI Taxonomy" id="1346"/>
    <lineage>
        <taxon>Bacteria</taxon>
        <taxon>Bacillati</taxon>
        <taxon>Bacillota</taxon>
        <taxon>Bacilli</taxon>
        <taxon>Lactobacillales</taxon>
        <taxon>Streptococcaceae</taxon>
        <taxon>Streptococcus</taxon>
    </lineage>
</organism>
<name>A0A3L8GPR1_STRIN</name>
<dbReference type="Pfam" id="PF07006">
    <property type="entry name" value="DUF1310"/>
    <property type="match status" value="1"/>
</dbReference>
<keyword evidence="1" id="KW-1133">Transmembrane helix</keyword>
<dbReference type="GeneID" id="35766513"/>
<proteinExistence type="predicted"/>
<accession>A0A3L8GPR1</accession>
<sequence length="125" mass="14332">MKKKYWIVLVILVTVLGGSGYMVFKQHTEKEKMLAIAHSEKAKKVYIDMIKHEDSKAFTNSGIIKKYKVDDSRLDYHPMGGLKVRIVINDNKDQAINFDLIENSDGTYHSAYYTISPKLAEKLGY</sequence>